<feature type="non-terminal residue" evidence="1">
    <location>
        <position position="1"/>
    </location>
</feature>
<sequence length="46" mass="5182">QIRLTSTPIKTYALVRNMTTSLTAMKAPDFYLIPMSLAQLHINYPG</sequence>
<dbReference type="Proteomes" id="UP000789525">
    <property type="component" value="Unassembled WGS sequence"/>
</dbReference>
<comment type="caution">
    <text evidence="1">The sequence shown here is derived from an EMBL/GenBank/DDBJ whole genome shotgun (WGS) entry which is preliminary data.</text>
</comment>
<accession>A0ACA9R6D6</accession>
<evidence type="ECO:0000313" key="1">
    <source>
        <dbReference type="EMBL" id="CAG8778218.1"/>
    </source>
</evidence>
<protein>
    <submittedName>
        <fullName evidence="1">4634_t:CDS:1</fullName>
    </submittedName>
</protein>
<proteinExistence type="predicted"/>
<dbReference type="EMBL" id="CAJVPT010069581">
    <property type="protein sequence ID" value="CAG8778218.1"/>
    <property type="molecule type" value="Genomic_DNA"/>
</dbReference>
<feature type="non-terminal residue" evidence="1">
    <location>
        <position position="46"/>
    </location>
</feature>
<name>A0ACA9R6D6_9GLOM</name>
<gene>
    <name evidence="1" type="ORF">ACOLOM_LOCUS14200</name>
</gene>
<organism evidence="1 2">
    <name type="scientific">Acaulospora colombiana</name>
    <dbReference type="NCBI Taxonomy" id="27376"/>
    <lineage>
        <taxon>Eukaryota</taxon>
        <taxon>Fungi</taxon>
        <taxon>Fungi incertae sedis</taxon>
        <taxon>Mucoromycota</taxon>
        <taxon>Glomeromycotina</taxon>
        <taxon>Glomeromycetes</taxon>
        <taxon>Diversisporales</taxon>
        <taxon>Acaulosporaceae</taxon>
        <taxon>Acaulospora</taxon>
    </lineage>
</organism>
<evidence type="ECO:0000313" key="2">
    <source>
        <dbReference type="Proteomes" id="UP000789525"/>
    </source>
</evidence>
<reference evidence="1" key="1">
    <citation type="submission" date="2021-06" db="EMBL/GenBank/DDBJ databases">
        <authorList>
            <person name="Kallberg Y."/>
            <person name="Tangrot J."/>
            <person name="Rosling A."/>
        </authorList>
    </citation>
    <scope>NUCLEOTIDE SEQUENCE</scope>
    <source>
        <strain evidence="1">CL356</strain>
    </source>
</reference>
<keyword evidence="2" id="KW-1185">Reference proteome</keyword>